<accession>A0A0N0RXB7</accession>
<dbReference type="EMBL" id="LHQQ01000945">
    <property type="protein sequence ID" value="KOS36072.1"/>
    <property type="molecule type" value="Genomic_DNA"/>
</dbReference>
<proteinExistence type="predicted"/>
<reference evidence="1 2" key="1">
    <citation type="submission" date="2015-08" db="EMBL/GenBank/DDBJ databases">
        <title>Genome sequencing of Penicillium nordicum.</title>
        <authorList>
            <person name="Nguyen H.D."/>
            <person name="Seifert K.A."/>
        </authorList>
    </citation>
    <scope>NUCLEOTIDE SEQUENCE [LARGE SCALE GENOMIC DNA]</scope>
    <source>
        <strain evidence="1 2">DAOMC 185683</strain>
    </source>
</reference>
<dbReference type="STRING" id="229535.A0A0N0RXB7"/>
<name>A0A0N0RXB7_9EURO</name>
<evidence type="ECO:0000313" key="2">
    <source>
        <dbReference type="Proteomes" id="UP000037696"/>
    </source>
</evidence>
<protein>
    <submittedName>
        <fullName evidence="1">Uncharacterized protein</fullName>
    </submittedName>
</protein>
<sequence length="72" mass="7867">MLLTESFSICMKLVEFASDALFGDNKDRKSSEGYICKLYGGPIDWKASKQKTVTTSTTEAELLALVEAGKTV</sequence>
<gene>
    <name evidence="1" type="ORF">ACN38_g13245</name>
</gene>
<evidence type="ECO:0000313" key="1">
    <source>
        <dbReference type="EMBL" id="KOS36072.1"/>
    </source>
</evidence>
<dbReference type="AlphaFoldDB" id="A0A0N0RXB7"/>
<dbReference type="OrthoDB" id="4356562at2759"/>
<organism evidence="1 2">
    <name type="scientific">Penicillium nordicum</name>
    <dbReference type="NCBI Taxonomy" id="229535"/>
    <lineage>
        <taxon>Eukaryota</taxon>
        <taxon>Fungi</taxon>
        <taxon>Dikarya</taxon>
        <taxon>Ascomycota</taxon>
        <taxon>Pezizomycotina</taxon>
        <taxon>Eurotiomycetes</taxon>
        <taxon>Eurotiomycetidae</taxon>
        <taxon>Eurotiales</taxon>
        <taxon>Aspergillaceae</taxon>
        <taxon>Penicillium</taxon>
    </lineage>
</organism>
<comment type="caution">
    <text evidence="1">The sequence shown here is derived from an EMBL/GenBank/DDBJ whole genome shotgun (WGS) entry which is preliminary data.</text>
</comment>
<dbReference type="Proteomes" id="UP000037696">
    <property type="component" value="Unassembled WGS sequence"/>
</dbReference>
<keyword evidence="2" id="KW-1185">Reference proteome</keyword>
<dbReference type="CDD" id="cd09272">
    <property type="entry name" value="RNase_HI_RT_Ty1"/>
    <property type="match status" value="1"/>
</dbReference>